<keyword evidence="3" id="KW-1185">Reference proteome</keyword>
<organism evidence="2 3">
    <name type="scientific">Kalanchoe fedtschenkoi</name>
    <name type="common">Lavender scallops</name>
    <name type="synonym">South American air plant</name>
    <dbReference type="NCBI Taxonomy" id="63787"/>
    <lineage>
        <taxon>Eukaryota</taxon>
        <taxon>Viridiplantae</taxon>
        <taxon>Streptophyta</taxon>
        <taxon>Embryophyta</taxon>
        <taxon>Tracheophyta</taxon>
        <taxon>Spermatophyta</taxon>
        <taxon>Magnoliopsida</taxon>
        <taxon>eudicotyledons</taxon>
        <taxon>Gunneridae</taxon>
        <taxon>Pentapetalae</taxon>
        <taxon>Saxifragales</taxon>
        <taxon>Crassulaceae</taxon>
        <taxon>Kalanchoe</taxon>
    </lineage>
</organism>
<evidence type="ECO:0000313" key="3">
    <source>
        <dbReference type="Proteomes" id="UP000594263"/>
    </source>
</evidence>
<proteinExistence type="predicted"/>
<feature type="domain" description="DUF676" evidence="1">
    <location>
        <begin position="1"/>
        <end position="36"/>
    </location>
</feature>
<dbReference type="InterPro" id="IPR044294">
    <property type="entry name" value="Lipase-like"/>
</dbReference>
<accession>A0A7N0TGH2</accession>
<sequence>MVTDSEDLRFISALRAFKRRVAYANVNYDHVVGWSTSSIRRRYELPKSDLLFMDERYPHVAYVEREPSKDLQVKTPSTKADLTTDLEEEMIRGLTQVDWHRVDVSFHKSRQRIVAHNTIQVKTFWLNSDGVDVVYHIIDNFLL</sequence>
<dbReference type="Gramene" id="Kaladp0037s0044.1.v1.1">
    <property type="protein sequence ID" value="Kaladp0037s0044.1.v1.1"/>
    <property type="gene ID" value="Kaladp0037s0044.v1.1"/>
</dbReference>
<dbReference type="AlphaFoldDB" id="A0A7N0TGH2"/>
<reference evidence="2" key="1">
    <citation type="submission" date="2021-01" db="UniProtKB">
        <authorList>
            <consortium name="EnsemblPlants"/>
        </authorList>
    </citation>
    <scope>IDENTIFICATION</scope>
</reference>
<dbReference type="PANTHER" id="PTHR12482">
    <property type="entry name" value="LIPASE ROG1-RELATED-RELATED"/>
    <property type="match status" value="1"/>
</dbReference>
<dbReference type="PANTHER" id="PTHR12482:SF4">
    <property type="entry name" value="ALPHA_BETA-HYDROLASES SUPERFAMILY PROTEIN"/>
    <property type="match status" value="1"/>
</dbReference>
<protein>
    <recommendedName>
        <fullName evidence="1">DUF676 domain-containing protein</fullName>
    </recommendedName>
</protein>
<dbReference type="Pfam" id="PF05057">
    <property type="entry name" value="DUF676"/>
    <property type="match status" value="1"/>
</dbReference>
<evidence type="ECO:0000313" key="2">
    <source>
        <dbReference type="EnsemblPlants" id="Kaladp0037s0044.1.v1.1"/>
    </source>
</evidence>
<dbReference type="InterPro" id="IPR007751">
    <property type="entry name" value="DUF676_lipase-like"/>
</dbReference>
<dbReference type="Proteomes" id="UP000594263">
    <property type="component" value="Unplaced"/>
</dbReference>
<dbReference type="EnsemblPlants" id="Kaladp0037s0044.1.v1.1">
    <property type="protein sequence ID" value="Kaladp0037s0044.1.v1.1"/>
    <property type="gene ID" value="Kaladp0037s0044.v1.1"/>
</dbReference>
<name>A0A7N0TGH2_KALFE</name>
<dbReference type="OMA" id="NTTEYHE"/>
<evidence type="ECO:0000259" key="1">
    <source>
        <dbReference type="Pfam" id="PF05057"/>
    </source>
</evidence>